<evidence type="ECO:0000256" key="3">
    <source>
        <dbReference type="ARBA" id="ARBA00022617"/>
    </source>
</evidence>
<evidence type="ECO:0000256" key="4">
    <source>
        <dbReference type="ARBA" id="ARBA00022723"/>
    </source>
</evidence>
<evidence type="ECO:0000256" key="6">
    <source>
        <dbReference type="PIRSR" id="PIRSR602403-1"/>
    </source>
</evidence>
<dbReference type="AlphaFoldDB" id="A0A9P6L3A7"/>
<keyword evidence="4 6" id="KW-0479">Metal-binding</keyword>
<feature type="transmembrane region" description="Helical" evidence="7">
    <location>
        <begin position="20"/>
        <end position="39"/>
    </location>
</feature>
<dbReference type="OrthoDB" id="1055148at2759"/>
<keyword evidence="9" id="KW-1185">Reference proteome</keyword>
<keyword evidence="5 6" id="KW-0408">Iron</keyword>
<dbReference type="PANTHER" id="PTHR24304">
    <property type="entry name" value="CYTOCHROME P450 FAMILY 7"/>
    <property type="match status" value="1"/>
</dbReference>
<dbReference type="CDD" id="cd00302">
    <property type="entry name" value="cytochrome_P450"/>
    <property type="match status" value="1"/>
</dbReference>
<dbReference type="SUPFAM" id="SSF48264">
    <property type="entry name" value="Cytochrome P450"/>
    <property type="match status" value="1"/>
</dbReference>
<dbReference type="EMBL" id="WIUZ02000015">
    <property type="protein sequence ID" value="KAF9780788.1"/>
    <property type="molecule type" value="Genomic_DNA"/>
</dbReference>
<reference evidence="8" key="2">
    <citation type="submission" date="2020-11" db="EMBL/GenBank/DDBJ databases">
        <authorList>
            <consortium name="DOE Joint Genome Institute"/>
            <person name="Kuo A."/>
            <person name="Miyauchi S."/>
            <person name="Kiss E."/>
            <person name="Drula E."/>
            <person name="Kohler A."/>
            <person name="Sanchez-Garcia M."/>
            <person name="Andreopoulos B."/>
            <person name="Barry K.W."/>
            <person name="Bonito G."/>
            <person name="Buee M."/>
            <person name="Carver A."/>
            <person name="Chen C."/>
            <person name="Cichocki N."/>
            <person name="Clum A."/>
            <person name="Culley D."/>
            <person name="Crous P.W."/>
            <person name="Fauchery L."/>
            <person name="Girlanda M."/>
            <person name="Hayes R."/>
            <person name="Keri Z."/>
            <person name="Labutti K."/>
            <person name="Lipzen A."/>
            <person name="Lombard V."/>
            <person name="Magnuson J."/>
            <person name="Maillard F."/>
            <person name="Morin E."/>
            <person name="Murat C."/>
            <person name="Nolan M."/>
            <person name="Ohm R."/>
            <person name="Pangilinan J."/>
            <person name="Pereira M."/>
            <person name="Perotto S."/>
            <person name="Peter M."/>
            <person name="Riley R."/>
            <person name="Sitrit Y."/>
            <person name="Stielow B."/>
            <person name="Szollosi G."/>
            <person name="Zifcakova L."/>
            <person name="Stursova M."/>
            <person name="Spatafora J.W."/>
            <person name="Tedersoo L."/>
            <person name="Vaario L.-M."/>
            <person name="Yamada A."/>
            <person name="Yan M."/>
            <person name="Wang P."/>
            <person name="Xu J."/>
            <person name="Bruns T."/>
            <person name="Baldrian P."/>
            <person name="Vilgalys R."/>
            <person name="Henrissat B."/>
            <person name="Grigoriev I.V."/>
            <person name="Hibbett D."/>
            <person name="Nagy L.G."/>
            <person name="Martin F.M."/>
        </authorList>
    </citation>
    <scope>NUCLEOTIDE SEQUENCE</scope>
    <source>
        <strain evidence="8">UH-Tt-Lm1</strain>
    </source>
</reference>
<feature type="binding site" description="axial binding residue" evidence="6">
    <location>
        <position position="448"/>
    </location>
    <ligand>
        <name>heme</name>
        <dbReference type="ChEBI" id="CHEBI:30413"/>
    </ligand>
    <ligandPart>
        <name>Fe</name>
        <dbReference type="ChEBI" id="CHEBI:18248"/>
    </ligandPart>
</feature>
<name>A0A9P6L3A7_9AGAM</name>
<keyword evidence="7" id="KW-0812">Transmembrane</keyword>
<sequence length="511" mass="57785">MSAFNSTLFHSVASEDSQFLAGALGVAAVFVTTAAYYALGSKGKENEFPKLPGIQPYHAWNFFKQRYDFLRSGYKRNEGKPFYFNILQHKIIALTGDDARQVFFGSPHLNVDEGYKILMGAAPRMSNVTVATEEPEEGNYGPFNRRLNKLMHKTRVEQIFPTLIQDIVDKADKWGNNGKSGKIDPFNEIYELLFLMTARLTTCHDLTKNETDLKRIEILLMELQNSATPVSLMISWFASPAKMSGLLATTELFTILRSYVDKRRNAVPTTDAIDVLIADGETTQVIIEFVMGVLFAGLLNTGIVACWTLIDLAVHPEWKAKCKKEVEDLISRHLGDSDTFATVYDKLSSVPFTAWEDELPILEACTRESQRLSFTGAALRRNVREDIKIGGKLVKRGDFLTYPISEVHLSSEFYPDPHKYDPGRWLRPDPVPNAVYPYLGWGAGRHPCPGMKVAKLEMKLITAMFLMRYEYELEDKDGNFPNPLPVPNRNDIHQARPLGPTCYFKFKKVVD</sequence>
<evidence type="ECO:0000256" key="5">
    <source>
        <dbReference type="ARBA" id="ARBA00023004"/>
    </source>
</evidence>
<keyword evidence="3 6" id="KW-0349">Heme</keyword>
<dbReference type="GO" id="GO:0005506">
    <property type="term" value="F:iron ion binding"/>
    <property type="evidence" value="ECO:0007669"/>
    <property type="project" value="InterPro"/>
</dbReference>
<dbReference type="Pfam" id="PF00067">
    <property type="entry name" value="p450"/>
    <property type="match status" value="1"/>
</dbReference>
<gene>
    <name evidence="8" type="ORF">BJ322DRAFT_283289</name>
</gene>
<dbReference type="Proteomes" id="UP000736335">
    <property type="component" value="Unassembled WGS sequence"/>
</dbReference>
<comment type="cofactor">
    <cofactor evidence="1 6">
        <name>heme</name>
        <dbReference type="ChEBI" id="CHEBI:30413"/>
    </cofactor>
</comment>
<dbReference type="InterPro" id="IPR050529">
    <property type="entry name" value="CYP450_sterol_14alpha_dmase"/>
</dbReference>
<evidence type="ECO:0000256" key="7">
    <source>
        <dbReference type="SAM" id="Phobius"/>
    </source>
</evidence>
<evidence type="ECO:0000256" key="2">
    <source>
        <dbReference type="ARBA" id="ARBA00010617"/>
    </source>
</evidence>
<dbReference type="PRINTS" id="PR00465">
    <property type="entry name" value="EP450IV"/>
</dbReference>
<dbReference type="GO" id="GO:0004497">
    <property type="term" value="F:monooxygenase activity"/>
    <property type="evidence" value="ECO:0007669"/>
    <property type="project" value="InterPro"/>
</dbReference>
<comment type="caution">
    <text evidence="8">The sequence shown here is derived from an EMBL/GenBank/DDBJ whole genome shotgun (WGS) entry which is preliminary data.</text>
</comment>
<organism evidence="8 9">
    <name type="scientific">Thelephora terrestris</name>
    <dbReference type="NCBI Taxonomy" id="56493"/>
    <lineage>
        <taxon>Eukaryota</taxon>
        <taxon>Fungi</taxon>
        <taxon>Dikarya</taxon>
        <taxon>Basidiomycota</taxon>
        <taxon>Agaricomycotina</taxon>
        <taxon>Agaricomycetes</taxon>
        <taxon>Thelephorales</taxon>
        <taxon>Thelephoraceae</taxon>
        <taxon>Thelephora</taxon>
    </lineage>
</organism>
<dbReference type="GO" id="GO:0016705">
    <property type="term" value="F:oxidoreductase activity, acting on paired donors, with incorporation or reduction of molecular oxygen"/>
    <property type="evidence" value="ECO:0007669"/>
    <property type="project" value="InterPro"/>
</dbReference>
<dbReference type="PANTHER" id="PTHR24304:SF2">
    <property type="entry name" value="24-HYDROXYCHOLESTEROL 7-ALPHA-HYDROXYLASE"/>
    <property type="match status" value="1"/>
</dbReference>
<reference evidence="8" key="1">
    <citation type="journal article" date="2020" name="Nat. Commun.">
        <title>Large-scale genome sequencing of mycorrhizal fungi provides insights into the early evolution of symbiotic traits.</title>
        <authorList>
            <person name="Miyauchi S."/>
            <person name="Kiss E."/>
            <person name="Kuo A."/>
            <person name="Drula E."/>
            <person name="Kohler A."/>
            <person name="Sanchez-Garcia M."/>
            <person name="Morin E."/>
            <person name="Andreopoulos B."/>
            <person name="Barry K.W."/>
            <person name="Bonito G."/>
            <person name="Buee M."/>
            <person name="Carver A."/>
            <person name="Chen C."/>
            <person name="Cichocki N."/>
            <person name="Clum A."/>
            <person name="Culley D."/>
            <person name="Crous P.W."/>
            <person name="Fauchery L."/>
            <person name="Girlanda M."/>
            <person name="Hayes R.D."/>
            <person name="Keri Z."/>
            <person name="LaButti K."/>
            <person name="Lipzen A."/>
            <person name="Lombard V."/>
            <person name="Magnuson J."/>
            <person name="Maillard F."/>
            <person name="Murat C."/>
            <person name="Nolan M."/>
            <person name="Ohm R.A."/>
            <person name="Pangilinan J."/>
            <person name="Pereira M.F."/>
            <person name="Perotto S."/>
            <person name="Peter M."/>
            <person name="Pfister S."/>
            <person name="Riley R."/>
            <person name="Sitrit Y."/>
            <person name="Stielow J.B."/>
            <person name="Szollosi G."/>
            <person name="Zifcakova L."/>
            <person name="Stursova M."/>
            <person name="Spatafora J.W."/>
            <person name="Tedersoo L."/>
            <person name="Vaario L.M."/>
            <person name="Yamada A."/>
            <person name="Yan M."/>
            <person name="Wang P."/>
            <person name="Xu J."/>
            <person name="Bruns T."/>
            <person name="Baldrian P."/>
            <person name="Vilgalys R."/>
            <person name="Dunand C."/>
            <person name="Henrissat B."/>
            <person name="Grigoriev I.V."/>
            <person name="Hibbett D."/>
            <person name="Nagy L.G."/>
            <person name="Martin F.M."/>
        </authorList>
    </citation>
    <scope>NUCLEOTIDE SEQUENCE</scope>
    <source>
        <strain evidence="8">UH-Tt-Lm1</strain>
    </source>
</reference>
<evidence type="ECO:0000256" key="1">
    <source>
        <dbReference type="ARBA" id="ARBA00001971"/>
    </source>
</evidence>
<evidence type="ECO:0000313" key="8">
    <source>
        <dbReference type="EMBL" id="KAF9780788.1"/>
    </source>
</evidence>
<dbReference type="InterPro" id="IPR036396">
    <property type="entry name" value="Cyt_P450_sf"/>
</dbReference>
<protein>
    <submittedName>
        <fullName evidence="8">Cytochrome P450</fullName>
    </submittedName>
</protein>
<dbReference type="GO" id="GO:0020037">
    <property type="term" value="F:heme binding"/>
    <property type="evidence" value="ECO:0007669"/>
    <property type="project" value="InterPro"/>
</dbReference>
<proteinExistence type="inferred from homology"/>
<accession>A0A9P6L3A7</accession>
<keyword evidence="7" id="KW-0472">Membrane</keyword>
<dbReference type="Gene3D" id="1.10.630.10">
    <property type="entry name" value="Cytochrome P450"/>
    <property type="match status" value="1"/>
</dbReference>
<keyword evidence="7" id="KW-1133">Transmembrane helix</keyword>
<dbReference type="InterPro" id="IPR001128">
    <property type="entry name" value="Cyt_P450"/>
</dbReference>
<evidence type="ECO:0000313" key="9">
    <source>
        <dbReference type="Proteomes" id="UP000736335"/>
    </source>
</evidence>
<dbReference type="InterPro" id="IPR002403">
    <property type="entry name" value="Cyt_P450_E_grp-IV"/>
</dbReference>
<comment type="similarity">
    <text evidence="2">Belongs to the cytochrome P450 family.</text>
</comment>